<sequence>MDDHIGFINPFRQAALKLTTRRVSGAPFLTAAAQPDSSVVTFLFCLVRGSDTSHGCSRAQLLRRVSKIHWSSSLETSACHHELRRESSCSGQLRSSVVLFSGEARRRFKNRCRGAKRSSIEDQRW</sequence>
<dbReference type="AlphaFoldDB" id="A0A8S9PPG4"/>
<gene>
    <name evidence="1" type="ORF">F2Q69_00004029</name>
</gene>
<protein>
    <submittedName>
        <fullName evidence="1">Uncharacterized protein</fullName>
    </submittedName>
</protein>
<comment type="caution">
    <text evidence="1">The sequence shown here is derived from an EMBL/GenBank/DDBJ whole genome shotgun (WGS) entry which is preliminary data.</text>
</comment>
<evidence type="ECO:0000313" key="2">
    <source>
        <dbReference type="Proteomes" id="UP000712600"/>
    </source>
</evidence>
<name>A0A8S9PPG4_BRACR</name>
<evidence type="ECO:0000313" key="1">
    <source>
        <dbReference type="EMBL" id="KAF3514757.1"/>
    </source>
</evidence>
<dbReference type="Proteomes" id="UP000712600">
    <property type="component" value="Unassembled WGS sequence"/>
</dbReference>
<organism evidence="1 2">
    <name type="scientific">Brassica cretica</name>
    <name type="common">Mustard</name>
    <dbReference type="NCBI Taxonomy" id="69181"/>
    <lineage>
        <taxon>Eukaryota</taxon>
        <taxon>Viridiplantae</taxon>
        <taxon>Streptophyta</taxon>
        <taxon>Embryophyta</taxon>
        <taxon>Tracheophyta</taxon>
        <taxon>Spermatophyta</taxon>
        <taxon>Magnoliopsida</taxon>
        <taxon>eudicotyledons</taxon>
        <taxon>Gunneridae</taxon>
        <taxon>Pentapetalae</taxon>
        <taxon>rosids</taxon>
        <taxon>malvids</taxon>
        <taxon>Brassicales</taxon>
        <taxon>Brassicaceae</taxon>
        <taxon>Brassiceae</taxon>
        <taxon>Brassica</taxon>
    </lineage>
</organism>
<accession>A0A8S9PPG4</accession>
<dbReference type="EMBL" id="QGKX02001521">
    <property type="protein sequence ID" value="KAF3514757.1"/>
    <property type="molecule type" value="Genomic_DNA"/>
</dbReference>
<reference evidence="1" key="1">
    <citation type="submission" date="2019-12" db="EMBL/GenBank/DDBJ databases">
        <title>Genome sequencing and annotation of Brassica cretica.</title>
        <authorList>
            <person name="Studholme D.J."/>
            <person name="Sarris P."/>
        </authorList>
    </citation>
    <scope>NUCLEOTIDE SEQUENCE</scope>
    <source>
        <strain evidence="1">PFS-109/04</strain>
        <tissue evidence="1">Leaf</tissue>
    </source>
</reference>
<proteinExistence type="predicted"/>